<reference evidence="1 2" key="1">
    <citation type="submission" date="2014-01" db="EMBL/GenBank/DDBJ databases">
        <authorList>
            <person name="Dobos K."/>
            <person name="Lenaerts A."/>
            <person name="Ordway D."/>
            <person name="DeGroote M.A."/>
            <person name="Parker T."/>
            <person name="Sizemore C."/>
            <person name="Tallon L.J."/>
            <person name="Sadzewicz L.K."/>
            <person name="Sengamalay N."/>
            <person name="Fraser C.M."/>
            <person name="Hine E."/>
            <person name="Shefchek K.A."/>
            <person name="Das S.P."/>
            <person name="Tettelin H."/>
        </authorList>
    </citation>
    <scope>NUCLEOTIDE SEQUENCE [LARGE SCALE GENOMIC DNA]</scope>
    <source>
        <strain evidence="1 2">Harvey</strain>
    </source>
</reference>
<comment type="caution">
    <text evidence="1">The sequence shown here is derived from an EMBL/GenBank/DDBJ whole genome shotgun (WGS) entry which is preliminary data.</text>
</comment>
<keyword evidence="2" id="KW-1185">Reference proteome</keyword>
<sequence length="53" mass="6324">MTNRFFTRIIFEYTSEKILGDDNHRPAFRDHTVLTADNFRRQVTTPIELEPGR</sequence>
<dbReference type="Proteomes" id="UP000020681">
    <property type="component" value="Unassembled WGS sequence"/>
</dbReference>
<protein>
    <submittedName>
        <fullName evidence="1">Uncharacterized protein</fullName>
    </submittedName>
</protein>
<accession>A0ABP3AKY6</accession>
<proteinExistence type="predicted"/>
<evidence type="ECO:0000313" key="2">
    <source>
        <dbReference type="Proteomes" id="UP000020681"/>
    </source>
</evidence>
<evidence type="ECO:0000313" key="1">
    <source>
        <dbReference type="EMBL" id="EUA90480.1"/>
    </source>
</evidence>
<organism evidence="1 2">
    <name type="scientific">Mycobacterium ulcerans str. Harvey</name>
    <dbReference type="NCBI Taxonomy" id="1299332"/>
    <lineage>
        <taxon>Bacteria</taxon>
        <taxon>Bacillati</taxon>
        <taxon>Actinomycetota</taxon>
        <taxon>Actinomycetes</taxon>
        <taxon>Mycobacteriales</taxon>
        <taxon>Mycobacteriaceae</taxon>
        <taxon>Mycobacterium</taxon>
        <taxon>Mycobacterium ulcerans group</taxon>
    </lineage>
</organism>
<name>A0ABP3AKY6_MYCUL</name>
<gene>
    <name evidence="1" type="ORF">I551_3160</name>
</gene>
<dbReference type="EMBL" id="JAOL01000105">
    <property type="protein sequence ID" value="EUA90480.1"/>
    <property type="molecule type" value="Genomic_DNA"/>
</dbReference>